<evidence type="ECO:0000256" key="4">
    <source>
        <dbReference type="ARBA" id="ARBA00023002"/>
    </source>
</evidence>
<dbReference type="EMBL" id="SPRX01000035">
    <property type="protein sequence ID" value="TIC64300.1"/>
    <property type="molecule type" value="Genomic_DNA"/>
</dbReference>
<dbReference type="Proteomes" id="UP000310708">
    <property type="component" value="Unassembled WGS sequence"/>
</dbReference>
<comment type="similarity">
    <text evidence="1">Belongs to the NADH:flavin oxidoreductase/NADH oxidase family.</text>
</comment>
<dbReference type="PANTHER" id="PTHR43656">
    <property type="entry name" value="BINDING OXIDOREDUCTASE, PUTATIVE (AFU_ORTHOLOGUE AFUA_2G08260)-RELATED"/>
    <property type="match status" value="1"/>
</dbReference>
<reference evidence="9 10" key="1">
    <citation type="submission" date="2019-03" db="EMBL/GenBank/DDBJ databases">
        <title>Sequencing 25 genomes of Wallemia mellicola.</title>
        <authorList>
            <person name="Gostincar C."/>
        </authorList>
    </citation>
    <scope>NUCLEOTIDE SEQUENCE [LARGE SCALE GENOMIC DNA]</scope>
    <source>
        <strain evidence="6 10">EXF-1262</strain>
        <strain evidence="8 11">EXF-757</strain>
        <strain evidence="7 9">EXF-8738</strain>
    </source>
</reference>
<sequence length="459" mass="50298">MSNRYSDEKVDVSKLAEKVTLPNGAVIPNRFLKSPMTERLSTYNNDPNPKLRGIPTQALIDLYKEWGQGQIGLIIAGNTPVAGDHLEAPANPVLGIGYEEPERLEQFRKLVSAAKAGGSVAICQITHSGRQCYKQVNPNPIAPSAVPVEGVQMPGVSFGMPKEATKEDIKNIVKQFAYSAKLCKEVGYDGVQAHSAHGYLISSFLGKHTNRRTDEYGGSLENRARILLEIIDAIRAEVNDPKFIVSVKLNSQDFREDSGLTSEESQQICQWLDERVDLIELSGGSYERSAFMNSAPNPREAYFIQYSENVRKVIKHAVIAVTGGFRSSKAMAEAVETGATQMVGLARPLCGEPRLCKDILEGKVSSARKSLVNPMFSLALAGSQLTAVGYHAEPWDDSNEEKAKKFEEIFTEYASYYGKSVDGKPVRPDKAGIAGFMKVVLDKHGQHYGISQNELIAQA</sequence>
<dbReference type="InterPro" id="IPR013785">
    <property type="entry name" value="Aldolase_TIM"/>
</dbReference>
<proteinExistence type="inferred from homology"/>
<evidence type="ECO:0000313" key="11">
    <source>
        <dbReference type="Proteomes" id="UP000310708"/>
    </source>
</evidence>
<dbReference type="EMBL" id="SPRO01000029">
    <property type="protein sequence ID" value="TIC29280.1"/>
    <property type="molecule type" value="Genomic_DNA"/>
</dbReference>
<evidence type="ECO:0000313" key="10">
    <source>
        <dbReference type="Proteomes" id="UP000307169"/>
    </source>
</evidence>
<evidence type="ECO:0000313" key="7">
    <source>
        <dbReference type="EMBL" id="TIC29280.1"/>
    </source>
</evidence>
<dbReference type="Proteomes" id="UP000307169">
    <property type="component" value="Unassembled WGS sequence"/>
</dbReference>
<evidence type="ECO:0000259" key="5">
    <source>
        <dbReference type="Pfam" id="PF00724"/>
    </source>
</evidence>
<dbReference type="GO" id="GO:0010181">
    <property type="term" value="F:FMN binding"/>
    <property type="evidence" value="ECO:0007669"/>
    <property type="project" value="InterPro"/>
</dbReference>
<dbReference type="InterPro" id="IPR001155">
    <property type="entry name" value="OxRdtase_FMN_N"/>
</dbReference>
<keyword evidence="4" id="KW-0560">Oxidoreductase</keyword>
<dbReference type="Pfam" id="PF00724">
    <property type="entry name" value="Oxidored_FMN"/>
    <property type="match status" value="1"/>
</dbReference>
<dbReference type="Proteomes" id="UP000305647">
    <property type="component" value="Unassembled WGS sequence"/>
</dbReference>
<accession>A0A4T0QXS0</accession>
<dbReference type="PANTHER" id="PTHR43656:SF5">
    <property type="entry name" value="NADH:FLAVIN OXIDOREDUCTASE_NADH OXIDASE N-TERMINAL DOMAIN-CONTAINING PROTEIN"/>
    <property type="match status" value="1"/>
</dbReference>
<protein>
    <submittedName>
        <fullName evidence="7">FMN-linked oxidoreductase</fullName>
    </submittedName>
</protein>
<keyword evidence="2" id="KW-0285">Flavoprotein</keyword>
<keyword evidence="3" id="KW-0288">FMN</keyword>
<gene>
    <name evidence="8" type="ORF">E3Q01_02851</name>
    <name evidence="7" type="ORF">E3Q10_02708</name>
    <name evidence="6" type="ORF">E3Q17_02685</name>
</gene>
<dbReference type="EMBL" id="SPRH01000031">
    <property type="protein sequence ID" value="TIB99305.1"/>
    <property type="molecule type" value="Genomic_DNA"/>
</dbReference>
<comment type="caution">
    <text evidence="7">The sequence shown here is derived from an EMBL/GenBank/DDBJ whole genome shotgun (WGS) entry which is preliminary data.</text>
</comment>
<evidence type="ECO:0000256" key="1">
    <source>
        <dbReference type="ARBA" id="ARBA00005979"/>
    </source>
</evidence>
<dbReference type="InterPro" id="IPR051799">
    <property type="entry name" value="NADH_flavin_oxidoreductase"/>
</dbReference>
<evidence type="ECO:0000313" key="9">
    <source>
        <dbReference type="Proteomes" id="UP000305647"/>
    </source>
</evidence>
<name>A0A4T0QXS0_9BASI</name>
<dbReference type="GO" id="GO:0016491">
    <property type="term" value="F:oxidoreductase activity"/>
    <property type="evidence" value="ECO:0007669"/>
    <property type="project" value="UniProtKB-KW"/>
</dbReference>
<feature type="domain" description="NADH:flavin oxidoreductase/NADH oxidase N-terminal" evidence="5">
    <location>
        <begin position="27"/>
        <end position="362"/>
    </location>
</feature>
<evidence type="ECO:0000313" key="8">
    <source>
        <dbReference type="EMBL" id="TIC64300.1"/>
    </source>
</evidence>
<dbReference type="AlphaFoldDB" id="A0A4T0QXS0"/>
<evidence type="ECO:0000256" key="2">
    <source>
        <dbReference type="ARBA" id="ARBA00022630"/>
    </source>
</evidence>
<evidence type="ECO:0000256" key="3">
    <source>
        <dbReference type="ARBA" id="ARBA00022643"/>
    </source>
</evidence>
<evidence type="ECO:0000313" key="6">
    <source>
        <dbReference type="EMBL" id="TIB99305.1"/>
    </source>
</evidence>
<dbReference type="Gene3D" id="3.20.20.70">
    <property type="entry name" value="Aldolase class I"/>
    <property type="match status" value="1"/>
</dbReference>
<dbReference type="SUPFAM" id="SSF51395">
    <property type="entry name" value="FMN-linked oxidoreductases"/>
    <property type="match status" value="1"/>
</dbReference>
<dbReference type="CDD" id="cd04733">
    <property type="entry name" value="OYE_like_2_FMN"/>
    <property type="match status" value="1"/>
</dbReference>
<organism evidence="7 9">
    <name type="scientific">Wallemia mellicola</name>
    <dbReference type="NCBI Taxonomy" id="1708541"/>
    <lineage>
        <taxon>Eukaryota</taxon>
        <taxon>Fungi</taxon>
        <taxon>Dikarya</taxon>
        <taxon>Basidiomycota</taxon>
        <taxon>Wallemiomycotina</taxon>
        <taxon>Wallemiomycetes</taxon>
        <taxon>Wallemiales</taxon>
        <taxon>Wallemiaceae</taxon>
        <taxon>Wallemia</taxon>
    </lineage>
</organism>